<dbReference type="EMBL" id="CP001848">
    <property type="protein sequence ID" value="ADB18475.1"/>
    <property type="molecule type" value="Genomic_DNA"/>
</dbReference>
<protein>
    <submittedName>
        <fullName evidence="3">Uncharacterized protein</fullName>
    </submittedName>
</protein>
<keyword evidence="2" id="KW-1133">Transmembrane helix</keyword>
<feature type="transmembrane region" description="Helical" evidence="2">
    <location>
        <begin position="96"/>
        <end position="120"/>
    </location>
</feature>
<evidence type="ECO:0000313" key="4">
    <source>
        <dbReference type="Proteomes" id="UP000001887"/>
    </source>
</evidence>
<keyword evidence="2" id="KW-0812">Transmembrane</keyword>
<name>D2R0Z0_PIRSD</name>
<feature type="region of interest" description="Disordered" evidence="1">
    <location>
        <begin position="15"/>
        <end position="35"/>
    </location>
</feature>
<reference evidence="3 4" key="1">
    <citation type="journal article" date="2009" name="Stand. Genomic Sci.">
        <title>Complete genome sequence of Pirellula staleyi type strain (ATCC 27377).</title>
        <authorList>
            <person name="Clum A."/>
            <person name="Tindall B.J."/>
            <person name="Sikorski J."/>
            <person name="Ivanova N."/>
            <person name="Mavrommatis K."/>
            <person name="Lucas S."/>
            <person name="Glavina del Rio T."/>
            <person name="Nolan M."/>
            <person name="Chen F."/>
            <person name="Tice H."/>
            <person name="Pitluck S."/>
            <person name="Cheng J.F."/>
            <person name="Chertkov O."/>
            <person name="Brettin T."/>
            <person name="Han C."/>
            <person name="Detter J.C."/>
            <person name="Kuske C."/>
            <person name="Bruce D."/>
            <person name="Goodwin L."/>
            <person name="Ovchinikova G."/>
            <person name="Pati A."/>
            <person name="Mikhailova N."/>
            <person name="Chen A."/>
            <person name="Palaniappan K."/>
            <person name="Land M."/>
            <person name="Hauser L."/>
            <person name="Chang Y.J."/>
            <person name="Jeffries C.D."/>
            <person name="Chain P."/>
            <person name="Rohde M."/>
            <person name="Goker M."/>
            <person name="Bristow J."/>
            <person name="Eisen J.A."/>
            <person name="Markowitz V."/>
            <person name="Hugenholtz P."/>
            <person name="Kyrpides N.C."/>
            <person name="Klenk H.P."/>
            <person name="Lapidus A."/>
        </authorList>
    </citation>
    <scope>NUCLEOTIDE SEQUENCE [LARGE SCALE GENOMIC DNA]</scope>
    <source>
        <strain evidence="4">ATCC 27377 / DSM 6068 / ICPB 4128</strain>
    </source>
</reference>
<dbReference type="HOGENOM" id="CLU_1617473_0_0_0"/>
<gene>
    <name evidence="3" type="ordered locus">Psta_3820</name>
</gene>
<evidence type="ECO:0000256" key="1">
    <source>
        <dbReference type="SAM" id="MobiDB-lite"/>
    </source>
</evidence>
<accession>D2R0Z0</accession>
<dbReference type="Proteomes" id="UP000001887">
    <property type="component" value="Chromosome"/>
</dbReference>
<organism evidence="3 4">
    <name type="scientific">Pirellula staleyi (strain ATCC 27377 / DSM 6068 / ICPB 4128)</name>
    <name type="common">Pirella staleyi</name>
    <dbReference type="NCBI Taxonomy" id="530564"/>
    <lineage>
        <taxon>Bacteria</taxon>
        <taxon>Pseudomonadati</taxon>
        <taxon>Planctomycetota</taxon>
        <taxon>Planctomycetia</taxon>
        <taxon>Pirellulales</taxon>
        <taxon>Pirellulaceae</taxon>
        <taxon>Pirellula</taxon>
    </lineage>
</organism>
<feature type="transmembrane region" description="Helical" evidence="2">
    <location>
        <begin position="60"/>
        <end position="84"/>
    </location>
</feature>
<dbReference type="AlphaFoldDB" id="D2R0Z0"/>
<keyword evidence="2" id="KW-0472">Membrane</keyword>
<evidence type="ECO:0000313" key="3">
    <source>
        <dbReference type="EMBL" id="ADB18475.1"/>
    </source>
</evidence>
<dbReference type="KEGG" id="psl:Psta_3820"/>
<proteinExistence type="predicted"/>
<keyword evidence="4" id="KW-1185">Reference proteome</keyword>
<sequence>MLCLDGEVQTSCPLASRPTMESEESMTTEQPNAPQEFGDTEYIRATDLYWQLARAAQVRALVSMLSCVATLFHLAFVHFFLTEIIPVLDKKQHDGWFLLVFIVAFFGSGLIVSWLMTIFYCRPQVVCPRCAQSLWSCGTDNFKPRRMRIRSGVTCCPHCYLPIR</sequence>
<evidence type="ECO:0000256" key="2">
    <source>
        <dbReference type="SAM" id="Phobius"/>
    </source>
</evidence>